<proteinExistence type="inferred from homology"/>
<dbReference type="EMBL" id="JAHBCL010000001">
    <property type="protein sequence ID" value="MBS7525050.1"/>
    <property type="molecule type" value="Genomic_DNA"/>
</dbReference>
<evidence type="ECO:0000256" key="5">
    <source>
        <dbReference type="ARBA" id="ARBA00023125"/>
    </source>
</evidence>
<gene>
    <name evidence="7" type="ORF">KHM83_00015</name>
</gene>
<dbReference type="InterPro" id="IPR002481">
    <property type="entry name" value="FUR"/>
</dbReference>
<evidence type="ECO:0000256" key="6">
    <source>
        <dbReference type="ARBA" id="ARBA00023163"/>
    </source>
</evidence>
<protein>
    <submittedName>
        <fullName evidence="7">Transcriptional repressor</fullName>
    </submittedName>
</protein>
<evidence type="ECO:0000256" key="1">
    <source>
        <dbReference type="ARBA" id="ARBA00007957"/>
    </source>
</evidence>
<keyword evidence="4" id="KW-0805">Transcription regulation</keyword>
<keyword evidence="3" id="KW-0862">Zinc</keyword>
<dbReference type="Pfam" id="PF01475">
    <property type="entry name" value="FUR"/>
    <property type="match status" value="1"/>
</dbReference>
<dbReference type="InterPro" id="IPR036390">
    <property type="entry name" value="WH_DNA-bd_sf"/>
</dbReference>
<name>A0ABS5PJ25_9FIRM</name>
<keyword evidence="2" id="KW-0678">Repressor</keyword>
<dbReference type="InterPro" id="IPR036388">
    <property type="entry name" value="WH-like_DNA-bd_sf"/>
</dbReference>
<dbReference type="Proteomes" id="UP000746471">
    <property type="component" value="Unassembled WGS sequence"/>
</dbReference>
<evidence type="ECO:0000256" key="2">
    <source>
        <dbReference type="ARBA" id="ARBA00022491"/>
    </source>
</evidence>
<keyword evidence="5" id="KW-0238">DNA-binding</keyword>
<evidence type="ECO:0000256" key="4">
    <source>
        <dbReference type="ARBA" id="ARBA00023015"/>
    </source>
</evidence>
<evidence type="ECO:0000313" key="7">
    <source>
        <dbReference type="EMBL" id="MBS7525050.1"/>
    </source>
</evidence>
<comment type="caution">
    <text evidence="7">The sequence shown here is derived from an EMBL/GenBank/DDBJ whole genome shotgun (WGS) entry which is preliminary data.</text>
</comment>
<dbReference type="CDD" id="cd07153">
    <property type="entry name" value="Fur_like"/>
    <property type="match status" value="1"/>
</dbReference>
<dbReference type="Gene3D" id="3.30.1490.190">
    <property type="match status" value="1"/>
</dbReference>
<dbReference type="PANTHER" id="PTHR33202">
    <property type="entry name" value="ZINC UPTAKE REGULATION PROTEIN"/>
    <property type="match status" value="1"/>
</dbReference>
<comment type="similarity">
    <text evidence="1">Belongs to the Fur family.</text>
</comment>
<sequence>MGSFQQAMQRSGLKRTKQRECVYNVLEKADVPINAEQIYKELLSESINLSTVYRILESFVEKDIAIKATLGQSVTAIYELNRQEHKHHLICAECHSIVAISGCPLEQYVEDLSKTTHYQILEHKLEITGICPRCQAKHGK</sequence>
<organism evidence="7 8">
    <name type="scientific">Fusibacter paucivorans</name>
    <dbReference type="NCBI Taxonomy" id="76009"/>
    <lineage>
        <taxon>Bacteria</taxon>
        <taxon>Bacillati</taxon>
        <taxon>Bacillota</taxon>
        <taxon>Clostridia</taxon>
        <taxon>Eubacteriales</taxon>
        <taxon>Eubacteriales Family XII. Incertae Sedis</taxon>
        <taxon>Fusibacter</taxon>
    </lineage>
</organism>
<keyword evidence="6" id="KW-0804">Transcription</keyword>
<dbReference type="PANTHER" id="PTHR33202:SF7">
    <property type="entry name" value="FERRIC UPTAKE REGULATION PROTEIN"/>
    <property type="match status" value="1"/>
</dbReference>
<evidence type="ECO:0000313" key="8">
    <source>
        <dbReference type="Proteomes" id="UP000746471"/>
    </source>
</evidence>
<dbReference type="Gene3D" id="1.10.10.10">
    <property type="entry name" value="Winged helix-like DNA-binding domain superfamily/Winged helix DNA-binding domain"/>
    <property type="match status" value="1"/>
</dbReference>
<keyword evidence="8" id="KW-1185">Reference proteome</keyword>
<reference evidence="7 8" key="1">
    <citation type="submission" date="2021-05" db="EMBL/GenBank/DDBJ databases">
        <title>Fusibacter ferrireducens sp. nov., an anaerobic, sulfur- and Fe-reducing bacterium isolated from the mangrove sediment.</title>
        <authorList>
            <person name="Qiu D."/>
        </authorList>
    </citation>
    <scope>NUCLEOTIDE SEQUENCE [LARGE SCALE GENOMIC DNA]</scope>
    <source>
        <strain evidence="7 8">DSM 12116</strain>
    </source>
</reference>
<accession>A0ABS5PJ25</accession>
<dbReference type="SUPFAM" id="SSF46785">
    <property type="entry name" value="Winged helix' DNA-binding domain"/>
    <property type="match status" value="1"/>
</dbReference>
<dbReference type="RefSeq" id="WP_213234840.1">
    <property type="nucleotide sequence ID" value="NZ_JAHBCL010000001.1"/>
</dbReference>
<dbReference type="InterPro" id="IPR043135">
    <property type="entry name" value="Fur_C"/>
</dbReference>
<evidence type="ECO:0000256" key="3">
    <source>
        <dbReference type="ARBA" id="ARBA00022833"/>
    </source>
</evidence>